<dbReference type="KEGG" id="pht:BLM14_13070"/>
<reference evidence="1 2" key="1">
    <citation type="journal article" date="2017" name="Int J Environ Stud">
        <title>Does the Miocene-Pliocene relict legume Oxytropis triphylla form nitrogen-fixing nodules with a combination of bacterial strains?</title>
        <authorList>
            <person name="Safronova V."/>
            <person name="Belimov A."/>
            <person name="Sazanova A."/>
            <person name="Kuznetsova I."/>
            <person name="Popova J."/>
            <person name="Andronov E."/>
            <person name="Verkhozina A."/>
            <person name="Tikhonovich I."/>
        </authorList>
    </citation>
    <scope>NUCLEOTIDE SEQUENCE [LARGE SCALE GENOMIC DNA]</scope>
    <source>
        <strain evidence="1 2">Tri-38</strain>
    </source>
</reference>
<dbReference type="Pfam" id="PF00702">
    <property type="entry name" value="Hydrolase"/>
    <property type="match status" value="1"/>
</dbReference>
<keyword evidence="2" id="KW-1185">Reference proteome</keyword>
<dbReference type="RefSeq" id="WP_099999785.1">
    <property type="nucleotide sequence ID" value="NZ_CP017940.1"/>
</dbReference>
<dbReference type="AlphaFoldDB" id="A0A2N9VRA9"/>
<dbReference type="NCBIfam" id="TIGR01509">
    <property type="entry name" value="HAD-SF-IA-v3"/>
    <property type="match status" value="1"/>
</dbReference>
<dbReference type="Gene3D" id="3.40.50.1000">
    <property type="entry name" value="HAD superfamily/HAD-like"/>
    <property type="match status" value="1"/>
</dbReference>
<sequence length="203" mass="23099">MTSVKHIVFDIGQVLIHYDPDAAFRDVIPDAEERKWFFDNVCTSAWNIEQDRGRKWHEAEALLIADFPDREHHIRAFRENWHQMITHSIDGSVDIMRKLIADGHDVTMLTNFASDTLREAWERFPFLTESRGVTVSGDIGLIKPDKAIYDHHVAAFELEPSATLFIDDSAKNVAGAKTAGWQSVQFIDPETLRADLNGLGIRV</sequence>
<dbReference type="SFLD" id="SFLDS00003">
    <property type="entry name" value="Haloacid_Dehalogenase"/>
    <property type="match status" value="1"/>
</dbReference>
<dbReference type="EMBL" id="MZMT01000053">
    <property type="protein sequence ID" value="PIO42027.1"/>
    <property type="molecule type" value="Genomic_DNA"/>
</dbReference>
<proteinExistence type="predicted"/>
<evidence type="ECO:0000313" key="1">
    <source>
        <dbReference type="EMBL" id="PIO42027.1"/>
    </source>
</evidence>
<protein>
    <submittedName>
        <fullName evidence="1">2-haloalkanoic acid dehalogenase</fullName>
    </submittedName>
</protein>
<dbReference type="Proteomes" id="UP000232163">
    <property type="component" value="Unassembled WGS sequence"/>
</dbReference>
<evidence type="ECO:0000313" key="2">
    <source>
        <dbReference type="Proteomes" id="UP000232163"/>
    </source>
</evidence>
<dbReference type="SFLD" id="SFLDG01129">
    <property type="entry name" value="C1.5:_HAD__Beta-PGM__Phosphata"/>
    <property type="match status" value="1"/>
</dbReference>
<comment type="caution">
    <text evidence="1">The sequence shown here is derived from an EMBL/GenBank/DDBJ whole genome shotgun (WGS) entry which is preliminary data.</text>
</comment>
<dbReference type="PANTHER" id="PTHR43611">
    <property type="entry name" value="ALPHA-D-GLUCOSE 1-PHOSPHATE PHOSPHATASE"/>
    <property type="match status" value="1"/>
</dbReference>
<dbReference type="SUPFAM" id="SSF56784">
    <property type="entry name" value="HAD-like"/>
    <property type="match status" value="1"/>
</dbReference>
<gene>
    <name evidence="1" type="ORF">B5P45_23530</name>
</gene>
<dbReference type="InterPro" id="IPR006439">
    <property type="entry name" value="HAD-SF_hydro_IA"/>
</dbReference>
<dbReference type="CDD" id="cd02603">
    <property type="entry name" value="HAD_sEH-N_like"/>
    <property type="match status" value="1"/>
</dbReference>
<name>A0A2N9VRA9_9HYPH</name>
<dbReference type="Gene3D" id="1.10.150.240">
    <property type="entry name" value="Putative phosphatase, domain 2"/>
    <property type="match status" value="1"/>
</dbReference>
<dbReference type="OrthoDB" id="9807742at2"/>
<accession>A0A2N9VRA9</accession>
<dbReference type="InterPro" id="IPR036412">
    <property type="entry name" value="HAD-like_sf"/>
</dbReference>
<organism evidence="1 2">
    <name type="scientific">Phyllobacterium zundukense</name>
    <dbReference type="NCBI Taxonomy" id="1867719"/>
    <lineage>
        <taxon>Bacteria</taxon>
        <taxon>Pseudomonadati</taxon>
        <taxon>Pseudomonadota</taxon>
        <taxon>Alphaproteobacteria</taxon>
        <taxon>Hyphomicrobiales</taxon>
        <taxon>Phyllobacteriaceae</taxon>
        <taxon>Phyllobacterium</taxon>
    </lineage>
</organism>
<dbReference type="InterPro" id="IPR023214">
    <property type="entry name" value="HAD_sf"/>
</dbReference>
<dbReference type="PANTHER" id="PTHR43611:SF3">
    <property type="entry name" value="FLAVIN MONONUCLEOTIDE HYDROLASE 1, CHLOROPLATIC"/>
    <property type="match status" value="1"/>
</dbReference>
<dbReference type="InterPro" id="IPR023198">
    <property type="entry name" value="PGP-like_dom2"/>
</dbReference>